<feature type="transmembrane region" description="Helical" evidence="8">
    <location>
        <begin position="142"/>
        <end position="162"/>
    </location>
</feature>
<keyword evidence="4 11" id="KW-0067">ATP-binding</keyword>
<proteinExistence type="predicted"/>
<accession>A0A7Y6CB50</accession>
<dbReference type="PANTHER" id="PTHR24221:SF654">
    <property type="entry name" value="ATP-BINDING CASSETTE SUB-FAMILY B MEMBER 6"/>
    <property type="match status" value="1"/>
</dbReference>
<dbReference type="Pfam" id="PF00005">
    <property type="entry name" value="ABC_tran"/>
    <property type="match status" value="1"/>
</dbReference>
<comment type="caution">
    <text evidence="11">The sequence shown here is derived from an EMBL/GenBank/DDBJ whole genome shotgun (WGS) entry which is preliminary data.</text>
</comment>
<feature type="region of interest" description="Disordered" evidence="7">
    <location>
        <begin position="619"/>
        <end position="644"/>
    </location>
</feature>
<keyword evidence="2 8" id="KW-0812">Transmembrane</keyword>
<feature type="compositionally biased region" description="Basic and acidic residues" evidence="7">
    <location>
        <begin position="331"/>
        <end position="342"/>
    </location>
</feature>
<dbReference type="GO" id="GO:0005886">
    <property type="term" value="C:plasma membrane"/>
    <property type="evidence" value="ECO:0007669"/>
    <property type="project" value="UniProtKB-SubCell"/>
</dbReference>
<dbReference type="SUPFAM" id="SSF52540">
    <property type="entry name" value="P-loop containing nucleoside triphosphate hydrolases"/>
    <property type="match status" value="1"/>
</dbReference>
<evidence type="ECO:0000259" key="10">
    <source>
        <dbReference type="PROSITE" id="PS50929"/>
    </source>
</evidence>
<dbReference type="GO" id="GO:0034040">
    <property type="term" value="F:ATPase-coupled lipid transmembrane transporter activity"/>
    <property type="evidence" value="ECO:0007669"/>
    <property type="project" value="TreeGrafter"/>
</dbReference>
<evidence type="ECO:0000313" key="11">
    <source>
        <dbReference type="EMBL" id="NUV29559.1"/>
    </source>
</evidence>
<dbReference type="Gene3D" id="3.40.50.300">
    <property type="entry name" value="P-loop containing nucleotide triphosphate hydrolases"/>
    <property type="match status" value="1"/>
</dbReference>
<feature type="compositionally biased region" description="Low complexity" evidence="7">
    <location>
        <begin position="625"/>
        <end position="644"/>
    </location>
</feature>
<feature type="domain" description="ABC transporter" evidence="9">
    <location>
        <begin position="392"/>
        <end position="618"/>
    </location>
</feature>
<dbReference type="InterPro" id="IPR039421">
    <property type="entry name" value="Type_1_exporter"/>
</dbReference>
<dbReference type="Proteomes" id="UP000540128">
    <property type="component" value="Unassembled WGS sequence"/>
</dbReference>
<feature type="compositionally biased region" description="Pro residues" evidence="7">
    <location>
        <begin position="358"/>
        <end position="369"/>
    </location>
</feature>
<feature type="compositionally biased region" description="Pro residues" evidence="7">
    <location>
        <begin position="379"/>
        <end position="390"/>
    </location>
</feature>
<feature type="region of interest" description="Disordered" evidence="7">
    <location>
        <begin position="331"/>
        <end position="391"/>
    </location>
</feature>
<organism evidence="11 12">
    <name type="scientific">Streptomyces odorifer</name>
    <dbReference type="NCBI Taxonomy" id="53450"/>
    <lineage>
        <taxon>Bacteria</taxon>
        <taxon>Bacillati</taxon>
        <taxon>Actinomycetota</taxon>
        <taxon>Actinomycetes</taxon>
        <taxon>Kitasatosporales</taxon>
        <taxon>Streptomycetaceae</taxon>
        <taxon>Streptomyces</taxon>
        <taxon>Streptomyces albidoflavus group</taxon>
    </lineage>
</organism>
<evidence type="ECO:0000256" key="4">
    <source>
        <dbReference type="ARBA" id="ARBA00022840"/>
    </source>
</evidence>
<evidence type="ECO:0000313" key="12">
    <source>
        <dbReference type="Proteomes" id="UP000540128"/>
    </source>
</evidence>
<dbReference type="AlphaFoldDB" id="A0A7Y6CB50"/>
<dbReference type="Gene3D" id="1.20.1560.10">
    <property type="entry name" value="ABC transporter type 1, transmembrane domain"/>
    <property type="match status" value="1"/>
</dbReference>
<dbReference type="GO" id="GO:0005524">
    <property type="term" value="F:ATP binding"/>
    <property type="evidence" value="ECO:0007669"/>
    <property type="project" value="UniProtKB-KW"/>
</dbReference>
<keyword evidence="3" id="KW-0547">Nucleotide-binding</keyword>
<dbReference type="GO" id="GO:0016887">
    <property type="term" value="F:ATP hydrolysis activity"/>
    <property type="evidence" value="ECO:0007669"/>
    <property type="project" value="InterPro"/>
</dbReference>
<dbReference type="PANTHER" id="PTHR24221">
    <property type="entry name" value="ATP-BINDING CASSETTE SUB-FAMILY B"/>
    <property type="match status" value="1"/>
</dbReference>
<dbReference type="RefSeq" id="WP_175510491.1">
    <property type="nucleotide sequence ID" value="NZ_JAANNT010000010.1"/>
</dbReference>
<dbReference type="SUPFAM" id="SSF90123">
    <property type="entry name" value="ABC transporter transmembrane region"/>
    <property type="match status" value="1"/>
</dbReference>
<feature type="transmembrane region" description="Helical" evidence="8">
    <location>
        <begin position="287"/>
        <end position="309"/>
    </location>
</feature>
<protein>
    <submittedName>
        <fullName evidence="11">ATP-binding cassette domain-containing protein</fullName>
    </submittedName>
</protein>
<dbReference type="InterPro" id="IPR011527">
    <property type="entry name" value="ABC1_TM_dom"/>
</dbReference>
<comment type="subcellular location">
    <subcellularLocation>
        <location evidence="1">Cell membrane</location>
        <topology evidence="1">Multi-pass membrane protein</topology>
    </subcellularLocation>
</comment>
<dbReference type="PROSITE" id="PS50893">
    <property type="entry name" value="ABC_TRANSPORTER_2"/>
    <property type="match status" value="1"/>
</dbReference>
<dbReference type="InterPro" id="IPR027417">
    <property type="entry name" value="P-loop_NTPase"/>
</dbReference>
<dbReference type="PROSITE" id="PS50929">
    <property type="entry name" value="ABC_TM1F"/>
    <property type="match status" value="1"/>
</dbReference>
<reference evidence="11 12" key="1">
    <citation type="submission" date="2020-03" db="EMBL/GenBank/DDBJ databases">
        <title>Complete genome sequence of sixteen Streptomyces strains facilitates identification of candidate genes involved in plant growth-promotion in grain legumes and cereals.</title>
        <authorList>
            <person name="Gopalakrishnan S."/>
            <person name="Thakur V."/>
            <person name="Saxena R."/>
            <person name="Vadlamudi S."/>
            <person name="Purohit S."/>
            <person name="Kumar V."/>
            <person name="Rathore A."/>
            <person name="Chitikineni A."/>
            <person name="Varshney R.K."/>
        </authorList>
    </citation>
    <scope>NUCLEOTIDE SEQUENCE [LARGE SCALE GENOMIC DNA]</scope>
    <source>
        <strain evidence="11 12">KAI-180</strain>
    </source>
</reference>
<feature type="transmembrane region" description="Helical" evidence="8">
    <location>
        <begin position="67"/>
        <end position="91"/>
    </location>
</feature>
<evidence type="ECO:0000256" key="2">
    <source>
        <dbReference type="ARBA" id="ARBA00022692"/>
    </source>
</evidence>
<keyword evidence="6 8" id="KW-0472">Membrane</keyword>
<dbReference type="GO" id="GO:0140359">
    <property type="term" value="F:ABC-type transporter activity"/>
    <property type="evidence" value="ECO:0007669"/>
    <property type="project" value="InterPro"/>
</dbReference>
<keyword evidence="5 8" id="KW-1133">Transmembrane helix</keyword>
<dbReference type="InterPro" id="IPR003439">
    <property type="entry name" value="ABC_transporter-like_ATP-bd"/>
</dbReference>
<dbReference type="EMBL" id="JAANNT010000010">
    <property type="protein sequence ID" value="NUV29559.1"/>
    <property type="molecule type" value="Genomic_DNA"/>
</dbReference>
<feature type="transmembrane region" description="Helical" evidence="8">
    <location>
        <begin position="168"/>
        <end position="187"/>
    </location>
</feature>
<evidence type="ECO:0000256" key="5">
    <source>
        <dbReference type="ARBA" id="ARBA00022989"/>
    </source>
</evidence>
<evidence type="ECO:0000256" key="1">
    <source>
        <dbReference type="ARBA" id="ARBA00004651"/>
    </source>
</evidence>
<evidence type="ECO:0000259" key="9">
    <source>
        <dbReference type="PROSITE" id="PS50893"/>
    </source>
</evidence>
<dbReference type="SMART" id="SM00382">
    <property type="entry name" value="AAA"/>
    <property type="match status" value="1"/>
</dbReference>
<evidence type="ECO:0000256" key="3">
    <source>
        <dbReference type="ARBA" id="ARBA00022741"/>
    </source>
</evidence>
<name>A0A7Y6CB50_9ACTN</name>
<evidence type="ECO:0000256" key="6">
    <source>
        <dbReference type="ARBA" id="ARBA00023136"/>
    </source>
</evidence>
<evidence type="ECO:0000256" key="7">
    <source>
        <dbReference type="SAM" id="MobiDB-lite"/>
    </source>
</evidence>
<gene>
    <name evidence="11" type="ORF">G6W59_14715</name>
</gene>
<dbReference type="InterPro" id="IPR003593">
    <property type="entry name" value="AAA+_ATPase"/>
</dbReference>
<dbReference type="InterPro" id="IPR036640">
    <property type="entry name" value="ABC1_TM_sf"/>
</dbReference>
<feature type="domain" description="ABC transmembrane type-1" evidence="10">
    <location>
        <begin position="29"/>
        <end position="297"/>
    </location>
</feature>
<sequence length="644" mass="66709">MTRLRDTDGAPSPLLRPGLTFARRRKGPLGALAAWSLLESARTFLTGYAVARALDDGFLSGDVRTGLLWLLALAAAALAGGLADAGVFRALGGVIEPLRDFLVRRVVRATLTRAVTSPTPADTARVSRLTAQTEIARDAAGGVLLTVRSFLFTSAGAITGLAALSPRLLPLVLIPLAAGLTLFAATLRPMAARQRDLLDADEHLAAFAGETDRAARDISATGAAPLVAAEAAPLITAEATAATALARWSAIRVTALGLAAHLPVATLLLAAPTLLSSGLTPGELLAALTYVTTALLPAVNALLTALGTAGSRLVVVLHRLLGEEVDVREEQADVRGRGDGVRGARASSQGKPDDGPAIPAPSLPEPSHAPEPSRAEPSTPGPHPTRPAPPAVTLRGVTFAYGPDAAPVLDHLDLTVEPGEHLLVVGPSGAGKSTLLALLAGTAHPRHGQIHLAGHTATQARALGTNARVLVPQEPYIFEAPLRDNLTYLAPDAPDSRITEALDTFTLTSLAPDPLSPLRPDHLTPSERRRIALARAWLTPTPLLLLDEPTAHLDAGARAATELAFASHPATVITVSHHFPVPDPGQRVLLLDGATPYLGTHASLLRESALYRELAAGARQPSAVGSRSTASTSAWAGSGHAQER</sequence>
<feature type="transmembrane region" description="Helical" evidence="8">
    <location>
        <begin position="255"/>
        <end position="275"/>
    </location>
</feature>
<evidence type="ECO:0000256" key="8">
    <source>
        <dbReference type="SAM" id="Phobius"/>
    </source>
</evidence>
<keyword evidence="12" id="KW-1185">Reference proteome</keyword>